<accession>A0ABY3PMZ1</accession>
<feature type="region of interest" description="Disordered" evidence="12">
    <location>
        <begin position="544"/>
        <end position="591"/>
    </location>
</feature>
<evidence type="ECO:0000313" key="14">
    <source>
        <dbReference type="EMBL" id="UFP95063.1"/>
    </source>
</evidence>
<feature type="region of interest" description="Disordered" evidence="12">
    <location>
        <begin position="369"/>
        <end position="453"/>
    </location>
</feature>
<feature type="domain" description="AAA+ ATPase" evidence="13">
    <location>
        <begin position="37"/>
        <end position="182"/>
    </location>
</feature>
<gene>
    <name evidence="11" type="primary">dnaX</name>
    <name evidence="14" type="ORF">ISF26_02095</name>
</gene>
<dbReference type="Proteomes" id="UP001054846">
    <property type="component" value="Chromosome"/>
</dbReference>
<dbReference type="InterPro" id="IPR012763">
    <property type="entry name" value="DNA_pol_III_sug/sutau_N"/>
</dbReference>
<dbReference type="SMART" id="SM00382">
    <property type="entry name" value="AAA"/>
    <property type="match status" value="1"/>
</dbReference>
<comment type="subunit">
    <text evidence="11">DNA polymerase III contains a core (composed of alpha, epsilon and theta chains) that associates with a tau subunit. This core dimerizes to form the POLIII' complex. PolIII' associates with the gamma complex (composed of gamma, delta, delta', psi and chi chains) and with the beta chain to form the complete DNA polymerase III complex.</text>
</comment>
<dbReference type="Pfam" id="PF12169">
    <property type="entry name" value="DNA_pol3_gamma3"/>
    <property type="match status" value="1"/>
</dbReference>
<dbReference type="Gene3D" id="1.20.272.10">
    <property type="match status" value="1"/>
</dbReference>
<feature type="compositionally biased region" description="Pro residues" evidence="12">
    <location>
        <begin position="412"/>
        <end position="431"/>
    </location>
</feature>
<keyword evidence="2 11" id="KW-0808">Transferase</keyword>
<evidence type="ECO:0000313" key="15">
    <source>
        <dbReference type="Proteomes" id="UP001054846"/>
    </source>
</evidence>
<dbReference type="NCBIfam" id="TIGR02397">
    <property type="entry name" value="dnaX_nterm"/>
    <property type="match status" value="1"/>
</dbReference>
<reference evidence="14 15" key="1">
    <citation type="journal article" date="2021" name="Genome Biol. Evol.">
        <title>Complete Genome Sequencing of a Novel Gloeobacter Species from a Waterfall Cave in Mexico.</title>
        <authorList>
            <person name="Saw J.H."/>
            <person name="Cardona T."/>
            <person name="Montejano G."/>
        </authorList>
    </citation>
    <scope>NUCLEOTIDE SEQUENCE [LARGE SCALE GENOMIC DNA]</scope>
    <source>
        <strain evidence="14">MG652769</strain>
    </source>
</reference>
<keyword evidence="15" id="KW-1185">Reference proteome</keyword>
<dbReference type="CDD" id="cd00009">
    <property type="entry name" value="AAA"/>
    <property type="match status" value="1"/>
</dbReference>
<feature type="compositionally biased region" description="Acidic residues" evidence="12">
    <location>
        <begin position="623"/>
        <end position="633"/>
    </location>
</feature>
<dbReference type="InterPro" id="IPR050238">
    <property type="entry name" value="DNA_Rep/Repair_Clamp_Loader"/>
</dbReference>
<keyword evidence="9 11" id="KW-0239">DNA-directed DNA polymerase</keyword>
<dbReference type="InterPro" id="IPR022754">
    <property type="entry name" value="DNA_pol_III_gamma-3"/>
</dbReference>
<keyword evidence="5" id="KW-0479">Metal-binding</keyword>
<dbReference type="InterPro" id="IPR045085">
    <property type="entry name" value="HLD_clamp_pol_III_gamma_tau"/>
</dbReference>
<dbReference type="PANTHER" id="PTHR11669">
    <property type="entry name" value="REPLICATION FACTOR C / DNA POLYMERASE III GAMMA-TAU SUBUNIT"/>
    <property type="match status" value="1"/>
</dbReference>
<dbReference type="GO" id="GO:0003887">
    <property type="term" value="F:DNA-directed DNA polymerase activity"/>
    <property type="evidence" value="ECO:0007669"/>
    <property type="project" value="UniProtKB-EC"/>
</dbReference>
<dbReference type="CDD" id="cd18137">
    <property type="entry name" value="HLD_clamp_pol_III_gamma_tau"/>
    <property type="match status" value="1"/>
</dbReference>
<dbReference type="RefSeq" id="WP_230842203.1">
    <property type="nucleotide sequence ID" value="NZ_CP063845.1"/>
</dbReference>
<dbReference type="Pfam" id="PF13177">
    <property type="entry name" value="DNA_pol3_delta2"/>
    <property type="match status" value="1"/>
</dbReference>
<evidence type="ECO:0000256" key="11">
    <source>
        <dbReference type="RuleBase" id="RU364063"/>
    </source>
</evidence>
<dbReference type="PANTHER" id="PTHR11669:SF0">
    <property type="entry name" value="PROTEIN STICHEL-LIKE 2"/>
    <property type="match status" value="1"/>
</dbReference>
<dbReference type="Gene3D" id="1.10.8.60">
    <property type="match status" value="1"/>
</dbReference>
<dbReference type="Pfam" id="PF22608">
    <property type="entry name" value="DNAX_ATPase_lid"/>
    <property type="match status" value="1"/>
</dbReference>
<feature type="compositionally biased region" description="Pro residues" evidence="12">
    <location>
        <begin position="546"/>
        <end position="560"/>
    </location>
</feature>
<dbReference type="Gene3D" id="3.40.50.300">
    <property type="entry name" value="P-loop containing nucleotide triphosphate hydrolases"/>
    <property type="match status" value="1"/>
</dbReference>
<dbReference type="InterPro" id="IPR003593">
    <property type="entry name" value="AAA+_ATPase"/>
</dbReference>
<evidence type="ECO:0000256" key="10">
    <source>
        <dbReference type="ARBA" id="ARBA00049244"/>
    </source>
</evidence>
<dbReference type="InterPro" id="IPR008921">
    <property type="entry name" value="DNA_pol3_clamp-load_cplx_C"/>
</dbReference>
<comment type="function">
    <text evidence="11">DNA polymerase III is a complex, multichain enzyme responsible for most of the replicative synthesis in bacteria. This DNA polymerase also exhibits 3' to 5' exonuclease activity.</text>
</comment>
<comment type="similarity">
    <text evidence="1 11">Belongs to the DnaX/STICHEL family.</text>
</comment>
<keyword evidence="6 11" id="KW-0547">Nucleotide-binding</keyword>
<dbReference type="EC" id="2.7.7.7" evidence="11"/>
<dbReference type="InterPro" id="IPR027417">
    <property type="entry name" value="P-loop_NTPase"/>
</dbReference>
<keyword evidence="8 11" id="KW-0067">ATP-binding</keyword>
<evidence type="ECO:0000256" key="6">
    <source>
        <dbReference type="ARBA" id="ARBA00022741"/>
    </source>
</evidence>
<sequence>MAYEPLHHKYRPQRFGDVVGQGPIVSTLTNALKAGRIAHAYLFTGSRGTGKTTTARLIAKALNCIHGPTSDPCGRCEHCLAIATGSALDVIEIDAASNTGVDNIRELIERAQFAPVQSRQKVYILDEVHMLSSAAFNCLLKTLEEPPAHVTFVLATTDPQKVLPTVISRCQRFDFRRIPLPDMVKHLEEIAWKEDIDIEHEAVELVAQIAQGGLRDAESLLDQLALLEGTIGAEQIWQLVGAVPERELLAIGECIQAGDSTRLIEQVRRLLDSGKEPLQVLQDLLGFYRDLLIAHTAPDRRDLVAVTAASWQQMCERAKTLSAPQLLALQERLRQAEPQIKNSTQPRLWLEVGLLGLLAPPGQTQPVALAPAAARPAAPVPAPPPRPAEERPAPPPPAAPRGVDERPNHPALQPPVEPTPPPRPQVPPPSIAPAAAMHRPARPPGSTPDGTSLRERWPEWIRLIPQPTQSLMSSSFWLEETPKRLVIGFTTEPLVKRASEPRRLKQIQEVLQQFLGRPIEVQFHIGKAPAAAPAAAVASSQSAAYTPPPVSFSPPAPPEVTPVSPTTVAPSSAAKPPLSDEEPDELDRAARGLAEFFNGEVISFDGEADELPGATQPGAAEVSDLDDDEDIPF</sequence>
<comment type="catalytic activity">
    <reaction evidence="10 11">
        <text>DNA(n) + a 2'-deoxyribonucleoside 5'-triphosphate = DNA(n+1) + diphosphate</text>
        <dbReference type="Rhea" id="RHEA:22508"/>
        <dbReference type="Rhea" id="RHEA-COMP:17339"/>
        <dbReference type="Rhea" id="RHEA-COMP:17340"/>
        <dbReference type="ChEBI" id="CHEBI:33019"/>
        <dbReference type="ChEBI" id="CHEBI:61560"/>
        <dbReference type="ChEBI" id="CHEBI:173112"/>
        <dbReference type="EC" id="2.7.7.7"/>
    </reaction>
</comment>
<evidence type="ECO:0000256" key="4">
    <source>
        <dbReference type="ARBA" id="ARBA00022705"/>
    </source>
</evidence>
<name>A0ABY3PMZ1_9CYAN</name>
<evidence type="ECO:0000256" key="9">
    <source>
        <dbReference type="ARBA" id="ARBA00022932"/>
    </source>
</evidence>
<dbReference type="NCBIfam" id="NF004046">
    <property type="entry name" value="PRK05563.1"/>
    <property type="match status" value="1"/>
</dbReference>
<keyword evidence="4 11" id="KW-0235">DNA replication</keyword>
<keyword evidence="3 11" id="KW-0548">Nucleotidyltransferase</keyword>
<evidence type="ECO:0000256" key="2">
    <source>
        <dbReference type="ARBA" id="ARBA00022679"/>
    </source>
</evidence>
<evidence type="ECO:0000256" key="8">
    <source>
        <dbReference type="ARBA" id="ARBA00022840"/>
    </source>
</evidence>
<evidence type="ECO:0000259" key="13">
    <source>
        <dbReference type="SMART" id="SM00382"/>
    </source>
</evidence>
<dbReference type="SUPFAM" id="SSF48019">
    <property type="entry name" value="post-AAA+ oligomerization domain-like"/>
    <property type="match status" value="1"/>
</dbReference>
<keyword evidence="7" id="KW-0862">Zinc</keyword>
<protein>
    <recommendedName>
        <fullName evidence="11">DNA polymerase III subunit gamma/tau</fullName>
        <ecNumber evidence="11">2.7.7.7</ecNumber>
    </recommendedName>
</protein>
<evidence type="ECO:0000256" key="7">
    <source>
        <dbReference type="ARBA" id="ARBA00022833"/>
    </source>
</evidence>
<dbReference type="SUPFAM" id="SSF52540">
    <property type="entry name" value="P-loop containing nucleoside triphosphate hydrolases"/>
    <property type="match status" value="1"/>
</dbReference>
<evidence type="ECO:0000256" key="1">
    <source>
        <dbReference type="ARBA" id="ARBA00006360"/>
    </source>
</evidence>
<dbReference type="EMBL" id="CP063845">
    <property type="protein sequence ID" value="UFP95063.1"/>
    <property type="molecule type" value="Genomic_DNA"/>
</dbReference>
<feature type="region of interest" description="Disordered" evidence="12">
    <location>
        <begin position="604"/>
        <end position="633"/>
    </location>
</feature>
<feature type="compositionally biased region" description="Low complexity" evidence="12">
    <location>
        <begin position="561"/>
        <end position="577"/>
    </location>
</feature>
<dbReference type="NCBIfam" id="NF011510">
    <property type="entry name" value="PRK14948.1"/>
    <property type="match status" value="1"/>
</dbReference>
<evidence type="ECO:0000256" key="3">
    <source>
        <dbReference type="ARBA" id="ARBA00022695"/>
    </source>
</evidence>
<proteinExistence type="inferred from homology"/>
<evidence type="ECO:0000256" key="12">
    <source>
        <dbReference type="SAM" id="MobiDB-lite"/>
    </source>
</evidence>
<organism evidence="14 15">
    <name type="scientific">Gloeobacter morelensis MG652769</name>
    <dbReference type="NCBI Taxonomy" id="2781736"/>
    <lineage>
        <taxon>Bacteria</taxon>
        <taxon>Bacillati</taxon>
        <taxon>Cyanobacteriota</taxon>
        <taxon>Cyanophyceae</taxon>
        <taxon>Gloeobacterales</taxon>
        <taxon>Gloeobacteraceae</taxon>
        <taxon>Gloeobacter</taxon>
        <taxon>Gloeobacter morelensis</taxon>
    </lineage>
</organism>
<evidence type="ECO:0000256" key="5">
    <source>
        <dbReference type="ARBA" id="ARBA00022723"/>
    </source>
</evidence>